<evidence type="ECO:0000256" key="5">
    <source>
        <dbReference type="ARBA" id="ARBA00022775"/>
    </source>
</evidence>
<dbReference type="SUPFAM" id="SSF57903">
    <property type="entry name" value="FYVE/PHD zinc finger"/>
    <property type="match status" value="1"/>
</dbReference>
<name>A0ABM2W6A9_MESAU</name>
<evidence type="ECO:0000313" key="17">
    <source>
        <dbReference type="RefSeq" id="XP_040586462.1"/>
    </source>
</evidence>
<evidence type="ECO:0000256" key="2">
    <source>
        <dbReference type="ARBA" id="ARBA00022723"/>
    </source>
</evidence>
<gene>
    <name evidence="17" type="primary">Rims2</name>
</gene>
<proteinExistence type="predicted"/>
<reference evidence="17" key="1">
    <citation type="submission" date="2025-08" db="UniProtKB">
        <authorList>
            <consortium name="RefSeq"/>
        </authorList>
    </citation>
    <scope>IDENTIFICATION</scope>
    <source>
        <tissue evidence="17">Liver</tissue>
    </source>
</reference>
<feature type="compositionally biased region" description="Polar residues" evidence="11">
    <location>
        <begin position="1260"/>
        <end position="1270"/>
    </location>
</feature>
<feature type="domain" description="C2" evidence="12">
    <location>
        <begin position="1423"/>
        <end position="1541"/>
    </location>
</feature>
<dbReference type="InterPro" id="IPR035892">
    <property type="entry name" value="C2_domain_sf"/>
</dbReference>
<evidence type="ECO:0000256" key="10">
    <source>
        <dbReference type="SAM" id="Coils"/>
    </source>
</evidence>
<dbReference type="SUPFAM" id="SSF50156">
    <property type="entry name" value="PDZ domain-like"/>
    <property type="match status" value="1"/>
</dbReference>
<evidence type="ECO:0000256" key="8">
    <source>
        <dbReference type="ARBA" id="ARBA00034103"/>
    </source>
</evidence>
<feature type="domain" description="RabBD" evidence="15">
    <location>
        <begin position="31"/>
        <end position="159"/>
    </location>
</feature>
<dbReference type="CDD" id="cd04031">
    <property type="entry name" value="C2A_RIM1alpha"/>
    <property type="match status" value="1"/>
</dbReference>
<feature type="compositionally biased region" description="Pro residues" evidence="11">
    <location>
        <begin position="10"/>
        <end position="31"/>
    </location>
</feature>
<evidence type="ECO:0000256" key="9">
    <source>
        <dbReference type="PROSITE-ProRule" id="PRU00091"/>
    </source>
</evidence>
<dbReference type="PANTHER" id="PTHR12157">
    <property type="entry name" value="REGULATING SYNAPTIC MEMBRANE EXOCYTOSIS PROTEIN"/>
    <property type="match status" value="1"/>
</dbReference>
<feature type="compositionally biased region" description="Basic residues" evidence="11">
    <location>
        <begin position="502"/>
        <end position="511"/>
    </location>
</feature>
<dbReference type="SMART" id="SM00239">
    <property type="entry name" value="C2"/>
    <property type="match status" value="2"/>
</dbReference>
<feature type="compositionally biased region" description="Basic and acidic residues" evidence="11">
    <location>
        <begin position="608"/>
        <end position="618"/>
    </location>
</feature>
<dbReference type="PROSITE" id="PS50178">
    <property type="entry name" value="ZF_FYVE"/>
    <property type="match status" value="1"/>
</dbReference>
<dbReference type="InterPro" id="IPR010911">
    <property type="entry name" value="Rab_BD"/>
</dbReference>
<feature type="coiled-coil region" evidence="10">
    <location>
        <begin position="49"/>
        <end position="90"/>
    </location>
</feature>
<dbReference type="PROSITE" id="PS50916">
    <property type="entry name" value="RABBD"/>
    <property type="match status" value="1"/>
</dbReference>
<dbReference type="InterPro" id="IPR054386">
    <property type="entry name" value="RIM_Znf"/>
</dbReference>
<evidence type="ECO:0000256" key="3">
    <source>
        <dbReference type="ARBA" id="ARBA00022737"/>
    </source>
</evidence>
<dbReference type="PROSITE" id="PS50004">
    <property type="entry name" value="C2"/>
    <property type="match status" value="2"/>
</dbReference>
<feature type="compositionally biased region" description="Basic and acidic residues" evidence="11">
    <location>
        <begin position="292"/>
        <end position="303"/>
    </location>
</feature>
<dbReference type="Proteomes" id="UP000886700">
    <property type="component" value="Unplaced"/>
</dbReference>
<evidence type="ECO:0000256" key="6">
    <source>
        <dbReference type="ARBA" id="ARBA00022833"/>
    </source>
</evidence>
<keyword evidence="16" id="KW-1185">Reference proteome</keyword>
<dbReference type="SUPFAM" id="SSF49562">
    <property type="entry name" value="C2 domain (Calcium/lipid-binding domain, CaLB)"/>
    <property type="match status" value="2"/>
</dbReference>
<feature type="region of interest" description="Disordered" evidence="11">
    <location>
        <begin position="1082"/>
        <end position="1311"/>
    </location>
</feature>
<keyword evidence="4 9" id="KW-0863">Zinc-finger</keyword>
<dbReference type="InterPro" id="IPR011011">
    <property type="entry name" value="Znf_FYVE_PHD"/>
</dbReference>
<dbReference type="Gene3D" id="3.30.40.10">
    <property type="entry name" value="Zinc/RING finger domain, C3HC4 (zinc finger)"/>
    <property type="match status" value="1"/>
</dbReference>
<feature type="compositionally biased region" description="Basic and acidic residues" evidence="11">
    <location>
        <begin position="1164"/>
        <end position="1177"/>
    </location>
</feature>
<dbReference type="GeneID" id="101839381"/>
<dbReference type="RefSeq" id="XP_040586462.1">
    <property type="nucleotide sequence ID" value="XM_040730528.1"/>
</dbReference>
<keyword evidence="1" id="KW-0268">Exocytosis</keyword>
<feature type="domain" description="FYVE-type" evidence="14">
    <location>
        <begin position="91"/>
        <end position="147"/>
    </location>
</feature>
<feature type="region of interest" description="Disordered" evidence="11">
    <location>
        <begin position="1"/>
        <end position="40"/>
    </location>
</feature>
<evidence type="ECO:0000259" key="13">
    <source>
        <dbReference type="PROSITE" id="PS50106"/>
    </source>
</evidence>
<comment type="subcellular location">
    <subcellularLocation>
        <location evidence="8">Synapse</location>
    </subcellularLocation>
</comment>
<dbReference type="PANTHER" id="PTHR12157:SF15">
    <property type="entry name" value="REGULATING SYNAPTIC MEMBRANE EXOCYTOSIS PROTEIN 2"/>
    <property type="match status" value="1"/>
</dbReference>
<keyword evidence="3" id="KW-0677">Repeat</keyword>
<evidence type="ECO:0000259" key="15">
    <source>
        <dbReference type="PROSITE" id="PS50916"/>
    </source>
</evidence>
<feature type="domain" description="C2" evidence="12">
    <location>
        <begin position="779"/>
        <end position="903"/>
    </location>
</feature>
<dbReference type="Pfam" id="PF00595">
    <property type="entry name" value="PDZ"/>
    <property type="match status" value="1"/>
</dbReference>
<accession>A0ABM2W6A9</accession>
<feature type="compositionally biased region" description="Basic and acidic residues" evidence="11">
    <location>
        <begin position="384"/>
        <end position="408"/>
    </location>
</feature>
<evidence type="ECO:0000313" key="16">
    <source>
        <dbReference type="Proteomes" id="UP000886700"/>
    </source>
</evidence>
<evidence type="ECO:0000259" key="12">
    <source>
        <dbReference type="PROSITE" id="PS50004"/>
    </source>
</evidence>
<dbReference type="InterPro" id="IPR013083">
    <property type="entry name" value="Znf_RING/FYVE/PHD"/>
</dbReference>
<feature type="region of interest" description="Disordered" evidence="11">
    <location>
        <begin position="1329"/>
        <end position="1354"/>
    </location>
</feature>
<feature type="compositionally biased region" description="Acidic residues" evidence="11">
    <location>
        <begin position="532"/>
        <end position="542"/>
    </location>
</feature>
<feature type="domain" description="PDZ" evidence="13">
    <location>
        <begin position="642"/>
        <end position="728"/>
    </location>
</feature>
<feature type="region of interest" description="Disordered" evidence="11">
    <location>
        <begin position="968"/>
        <end position="1026"/>
    </location>
</feature>
<feature type="compositionally biased region" description="Basic and acidic residues" evidence="11">
    <location>
        <begin position="247"/>
        <end position="261"/>
    </location>
</feature>
<dbReference type="CDD" id="cd06714">
    <property type="entry name" value="PDZ_RIM-like"/>
    <property type="match status" value="1"/>
</dbReference>
<feature type="compositionally biased region" description="Low complexity" evidence="11">
    <location>
        <begin position="1128"/>
        <end position="1150"/>
    </location>
</feature>
<dbReference type="Gene3D" id="2.60.40.150">
    <property type="entry name" value="C2 domain"/>
    <property type="match status" value="2"/>
</dbReference>
<feature type="region of interest" description="Disordered" evidence="11">
    <location>
        <begin position="912"/>
        <end position="948"/>
    </location>
</feature>
<feature type="compositionally biased region" description="Basic and acidic residues" evidence="11">
    <location>
        <begin position="175"/>
        <end position="190"/>
    </location>
</feature>
<feature type="compositionally biased region" description="Polar residues" evidence="11">
    <location>
        <begin position="968"/>
        <end position="989"/>
    </location>
</feature>
<keyword evidence="5" id="KW-0532">Neurotransmitter transport</keyword>
<dbReference type="SMART" id="SM00228">
    <property type="entry name" value="PDZ"/>
    <property type="match status" value="1"/>
</dbReference>
<feature type="compositionally biased region" description="Polar residues" evidence="11">
    <location>
        <begin position="1295"/>
        <end position="1307"/>
    </location>
</feature>
<dbReference type="CDD" id="cd04028">
    <property type="entry name" value="C2B_RIM1alpha"/>
    <property type="match status" value="1"/>
</dbReference>
<feature type="region of interest" description="Disordered" evidence="11">
    <location>
        <begin position="159"/>
        <end position="573"/>
    </location>
</feature>
<protein>
    <submittedName>
        <fullName evidence="17">Regulating synaptic membrane exocytosis protein 2 isoform X23</fullName>
    </submittedName>
</protein>
<evidence type="ECO:0000256" key="4">
    <source>
        <dbReference type="ARBA" id="ARBA00022771"/>
    </source>
</evidence>
<feature type="compositionally biased region" description="Basic and acidic residues" evidence="11">
    <location>
        <begin position="322"/>
        <end position="340"/>
    </location>
</feature>
<dbReference type="Gene3D" id="2.30.42.10">
    <property type="match status" value="1"/>
</dbReference>
<dbReference type="Pfam" id="PF22601">
    <property type="entry name" value="RIM2a_ZnF"/>
    <property type="match status" value="1"/>
</dbReference>
<dbReference type="PROSITE" id="PS50106">
    <property type="entry name" value="PDZ"/>
    <property type="match status" value="1"/>
</dbReference>
<feature type="compositionally biased region" description="Low complexity" evidence="11">
    <location>
        <begin position="1225"/>
        <end position="1246"/>
    </location>
</feature>
<feature type="region of interest" description="Disordered" evidence="11">
    <location>
        <begin position="595"/>
        <end position="620"/>
    </location>
</feature>
<evidence type="ECO:0000256" key="7">
    <source>
        <dbReference type="ARBA" id="ARBA00023018"/>
    </source>
</evidence>
<keyword evidence="7" id="KW-0770">Synapse</keyword>
<dbReference type="InterPro" id="IPR036034">
    <property type="entry name" value="PDZ_sf"/>
</dbReference>
<sequence length="1577" mass="177527">MSAPLGPRGRPAPTPAASQPPPPPPPPPPEMPDLSHLTEEERRIILAVMDRQRKEEEKEQSVLKKLHQQFEMYKEQVKKMGEESQQQQEQRGDAPTCGICHKTKFADGCGHNCSYCQTKFCARCGGRVSLRSNKVMWVCNLCRKQQEILTKSGAWFYNSGSNTPQQPGPKAPRGLRNEEAPQEKKAKLHEQSQFQGPSGDLPVPSVEKARPHGLTRQESIKNGSGMKHQTAGDIPPDRKRSPSLSRDQNRAYDRSEEREEYSQYVPSDSTMPRSPSDYADRRPQREPQFYEEPEHLSYRDPSRRGHRHSKEYMVDDEDAESREDYERQRREEEYQARYRSDPNLARYPVKPQPYEEQMRIHAEVSRARHERRHSDVSLANAELEDSRLPLLRMERPSRQRSASERRAAMESQRSYSMERTREAPGPSPYPPRAAGHSPPTPRRSPVPGDRLDARRADPVRKQHHLDPGSAVRKSKREKMETMLRNDSLSSDQSESVRPPPPKPHKSKKGGKMRQVSLSSSEEELASTPEYTSCDDVEIESESVSEKGGSQKGKRKTSEQGVLSDSNTRSERQKRRMYFGGHSLEEDLEWSEPQIKDSGVDTCSSTTLNEEHSHSDKHPVTWQPCKDGDRLIGRILLNKRLKDGSVPRDSGAMLGLKVVGGKMTESGRLCAFITKVKKGSLADTVGHLRPGDEVLEWNGRLLQGATFEEVYNIILESKPEPQVELVVSRPIGDIPRIPDSTHAQLESSSSSFESQKMDRPSISVTSPLSPGMLRDVPQFLSGQLSIKLWFDKVGHQLIVTILGAKDLPSREDGRPRNPYVKIYFLPDRSDKNKRRTKTVKKTLEPKWNQTFIYSPVHRREFRERMLEITLWDQARVREEESEFLGEILIELETALLDDELHWYKLQTHDASSLPLPHPSPYLPRRQLHGESPTRRLQRSKRVSDSEVSDYDCDDGVGVVSDYRHNGRDLQSSTLSVPEQVMSSNHCSPSGSPHRVDVIGRTRSWSPSVPPPQRNVEQGLRGTRAPGHYNTISRMDRHRVMDDHYSPDRDSHCVTLPRSRYSQTAEHHRRHRRDCEAADRQPYLRCRPTEQRPLLERTTTRSRSSERADTSLMRSMPSLMTGRSAPPSPALSRSHPRTGSVQTSPSSTPVTGRRGRQLPQLPPKGTLERSAMDVEERNRQMKINKYKQVAGSDPRLEQDYHSKYPSGWEPHRGADTASTKSSDSDVSDVSALSRTSSASRFSSTSYMSVQSERPRGDRKISVFTSKMQSRQMGVSGKSMAKSTSVSGDMCSLEKNDGSQSDTAVGTLGTSGKKRRSSIGAKMVAIVGLSRKSRSASQLSQTEAGGKKLRSTVQRSTETGLAVEMRNWMTRQASRESTDGSMNSYSSEGNLIFPGVRLASDSQFSDFLDGLGPAQLVGRQTLATPAMGDIQVGMMDKKGQLEVEIIRARGLVVKPGSKTLPAPYVKVYLLDNGVCIAKKKTKVARKTLEPLYQQLLSFEESPQGKVLQIIVWGDYGRMDHKSFMGVAQILLDELELSNMVIGWFKLFPPSSLVDPTLAPLTRRASQSSLESSTGPSYSRS</sequence>
<feature type="compositionally biased region" description="Polar residues" evidence="11">
    <location>
        <begin position="264"/>
        <end position="273"/>
    </location>
</feature>
<keyword evidence="5" id="KW-0813">Transport</keyword>
<dbReference type="Pfam" id="PF00168">
    <property type="entry name" value="C2"/>
    <property type="match status" value="2"/>
</dbReference>
<feature type="region of interest" description="Disordered" evidence="11">
    <location>
        <begin position="736"/>
        <end position="765"/>
    </location>
</feature>
<dbReference type="InterPro" id="IPR001478">
    <property type="entry name" value="PDZ"/>
</dbReference>
<organism evidence="16 17">
    <name type="scientific">Mesocricetus auratus</name>
    <name type="common">Golden hamster</name>
    <dbReference type="NCBI Taxonomy" id="10036"/>
    <lineage>
        <taxon>Eukaryota</taxon>
        <taxon>Metazoa</taxon>
        <taxon>Chordata</taxon>
        <taxon>Craniata</taxon>
        <taxon>Vertebrata</taxon>
        <taxon>Euteleostomi</taxon>
        <taxon>Mammalia</taxon>
        <taxon>Eutheria</taxon>
        <taxon>Euarchontoglires</taxon>
        <taxon>Glires</taxon>
        <taxon>Rodentia</taxon>
        <taxon>Myomorpha</taxon>
        <taxon>Muroidea</taxon>
        <taxon>Cricetidae</taxon>
        <taxon>Cricetinae</taxon>
        <taxon>Mesocricetus</taxon>
    </lineage>
</organism>
<dbReference type="InterPro" id="IPR039032">
    <property type="entry name" value="Rim-like"/>
</dbReference>
<evidence type="ECO:0000256" key="1">
    <source>
        <dbReference type="ARBA" id="ARBA00022483"/>
    </source>
</evidence>
<feature type="compositionally biased region" description="Basic and acidic residues" evidence="11">
    <location>
        <begin position="1085"/>
        <end position="1107"/>
    </location>
</feature>
<keyword evidence="2" id="KW-0479">Metal-binding</keyword>
<keyword evidence="6" id="KW-0862">Zinc</keyword>
<dbReference type="InterPro" id="IPR000008">
    <property type="entry name" value="C2_dom"/>
</dbReference>
<feature type="compositionally biased region" description="Basic and acidic residues" evidence="11">
    <location>
        <begin position="449"/>
        <end position="466"/>
    </location>
</feature>
<feature type="compositionally biased region" description="Basic and acidic residues" evidence="11">
    <location>
        <begin position="356"/>
        <end position="375"/>
    </location>
</feature>
<keyword evidence="10" id="KW-0175">Coiled coil</keyword>
<feature type="compositionally biased region" description="Polar residues" evidence="11">
    <location>
        <begin position="484"/>
        <end position="495"/>
    </location>
</feature>
<dbReference type="InterPro" id="IPR017455">
    <property type="entry name" value="Znf_FYVE-rel"/>
</dbReference>
<evidence type="ECO:0000259" key="14">
    <source>
        <dbReference type="PROSITE" id="PS50178"/>
    </source>
</evidence>
<evidence type="ECO:0000256" key="11">
    <source>
        <dbReference type="SAM" id="MobiDB-lite"/>
    </source>
</evidence>